<dbReference type="Gene3D" id="1.25.40.10">
    <property type="entry name" value="Tetratricopeptide repeat domain"/>
    <property type="match status" value="2"/>
</dbReference>
<evidence type="ECO:0000313" key="2">
    <source>
        <dbReference type="Proteomes" id="UP000567179"/>
    </source>
</evidence>
<name>A0A8H5BAC9_9AGAR</name>
<accession>A0A8H5BAC9</accession>
<comment type="caution">
    <text evidence="1">The sequence shown here is derived from an EMBL/GenBank/DDBJ whole genome shotgun (WGS) entry which is preliminary data.</text>
</comment>
<dbReference type="SUPFAM" id="SSF48452">
    <property type="entry name" value="TPR-like"/>
    <property type="match status" value="3"/>
</dbReference>
<sequence>MDPLSVTLAVVSLATTVKDLVELGQKLHESFAKVSNNLRNVQRIAEDIKEMIEEIKSFCNDHEGVVDNMNDFSIALQGLLAKFRGFDASILPLLPQTGGRRQDRLVRGWDAWKNNNKIEERIINLQADVVKLMRRYMIKSTMRTEVRLEKIHRDTRKGFADVHNGMTQGLVAIQQGISALQKTAASAMSPYSYKYSGTTSDEFNRNVVILAQSTPSTSLPTLRTPDVMTDELMTTAYIRLQLNSIAVTVKELSAQRLSTPSSDKKFQLSPYPDIMSMSITRLRHHVVRQVTGIHDLLDAEIMQSISISAGASALHELSLGLQELRLGPDSILVGNWAIVLARALVNASEPSGGQADLHAKLALYLFNQSLIYCQNGDRTWGLQTIEEAHTITRNLWDQYGGERVHFQILYSKTLLQYAELVNNQQAIKMSITAIQILEDILNVRAFTQSKSDEKIEGIVQPTCSFLNHLLSSALPKSAIINYALSLNRLGTYLLRDGYPESALDLGLLATAVRREIVSLHGQKYKADLAWTLSSMVLGKTAGRIPAKKLVDIIEECIQLLEELAVKNPLSYARELVSVLWVKAETLAKLNRDTEAIATLERAASLAEQIIQDSKLHARALGNLSDQFRRLKRYRDAVRTGRQAIDAYHQGAETQALRYSNLSKDLQKLYCYKESADAAQKSVAQYHHLAMKNPGIWMSNLIDSLSNLTYCLAAFGDYHGAFMAWRESASMLDNFLNTHSEDVNGIEKYLDALEKHTSTSYILKNNEESLKICSSAVQYLRRLSDLYPHNEDMVVALLWAESYYAYNLYRVGHLRDAHVYIDDWLDKWSSKLDVISDSGNAATHAAMVLLKADVLDAQGYTEQALLIAQEMIDSMIYEARLRLNLGNSEGVIEVTEGALRLSRDSKLEPIVENLVWSLHAVALTALLCRNYKRAVEAAQEGCNIASSSKWRDSEDEHNVFIHPGLFAILSSAEANLGRYTIALEYAHHAVKISLEIGNMRSHISGTTAEQSYMKTRWNLADILVVTGDLAQARRICEERQAYLTNRVDTRIGDYRDLAPVLRMLGILCCNEGRHEEGNTAAQKLSRTMRTLGSAFPSLQEQVKIRLLQQAEVPILQILNDMSDKLDCGHQTEVGSLFAI</sequence>
<dbReference type="InterPro" id="IPR011990">
    <property type="entry name" value="TPR-like_helical_dom_sf"/>
</dbReference>
<reference evidence="1 2" key="1">
    <citation type="journal article" date="2020" name="ISME J.">
        <title>Uncovering the hidden diversity of litter-decomposition mechanisms in mushroom-forming fungi.</title>
        <authorList>
            <person name="Floudas D."/>
            <person name="Bentzer J."/>
            <person name="Ahren D."/>
            <person name="Johansson T."/>
            <person name="Persson P."/>
            <person name="Tunlid A."/>
        </authorList>
    </citation>
    <scope>NUCLEOTIDE SEQUENCE [LARGE SCALE GENOMIC DNA]</scope>
    <source>
        <strain evidence="1 2">CBS 101986</strain>
    </source>
</reference>
<dbReference type="OrthoDB" id="3038309at2759"/>
<evidence type="ECO:0000313" key="1">
    <source>
        <dbReference type="EMBL" id="KAF5319560.1"/>
    </source>
</evidence>
<dbReference type="EMBL" id="JAACJJ010000029">
    <property type="protein sequence ID" value="KAF5319560.1"/>
    <property type="molecule type" value="Genomic_DNA"/>
</dbReference>
<keyword evidence="2" id="KW-1185">Reference proteome</keyword>
<dbReference type="AlphaFoldDB" id="A0A8H5BAC9"/>
<gene>
    <name evidence="1" type="ORF">D9619_008417</name>
</gene>
<organism evidence="1 2">
    <name type="scientific">Psilocybe cf. subviscida</name>
    <dbReference type="NCBI Taxonomy" id="2480587"/>
    <lineage>
        <taxon>Eukaryota</taxon>
        <taxon>Fungi</taxon>
        <taxon>Dikarya</taxon>
        <taxon>Basidiomycota</taxon>
        <taxon>Agaricomycotina</taxon>
        <taxon>Agaricomycetes</taxon>
        <taxon>Agaricomycetidae</taxon>
        <taxon>Agaricales</taxon>
        <taxon>Agaricineae</taxon>
        <taxon>Strophariaceae</taxon>
        <taxon>Psilocybe</taxon>
    </lineage>
</organism>
<protein>
    <submittedName>
        <fullName evidence="1">Uncharacterized protein</fullName>
    </submittedName>
</protein>
<proteinExistence type="predicted"/>
<dbReference type="Proteomes" id="UP000567179">
    <property type="component" value="Unassembled WGS sequence"/>
</dbReference>